<reference evidence="5 6" key="1">
    <citation type="journal article" date="2012" name="Genome Biol.">
        <title>Genome and low-iron response of an oceanic diatom adapted to chronic iron limitation.</title>
        <authorList>
            <person name="Lommer M."/>
            <person name="Specht M."/>
            <person name="Roy A.S."/>
            <person name="Kraemer L."/>
            <person name="Andreson R."/>
            <person name="Gutowska M.A."/>
            <person name="Wolf J."/>
            <person name="Bergner S.V."/>
            <person name="Schilhabel M.B."/>
            <person name="Klostermeier U.C."/>
            <person name="Beiko R.G."/>
            <person name="Rosenstiel P."/>
            <person name="Hippler M."/>
            <person name="Laroche J."/>
        </authorList>
    </citation>
    <scope>NUCLEOTIDE SEQUENCE [LARGE SCALE GENOMIC DNA]</scope>
    <source>
        <strain evidence="5 6">CCMP1005</strain>
    </source>
</reference>
<dbReference type="PANTHER" id="PTHR46197">
    <property type="entry name" value="PROTEIN ABHD14B-LIKE"/>
    <property type="match status" value="1"/>
</dbReference>
<dbReference type="Gene3D" id="3.40.50.1820">
    <property type="entry name" value="alpha/beta hydrolase"/>
    <property type="match status" value="1"/>
</dbReference>
<evidence type="ECO:0000313" key="6">
    <source>
        <dbReference type="Proteomes" id="UP000266841"/>
    </source>
</evidence>
<name>K0RFN0_THAOC</name>
<dbReference type="Proteomes" id="UP000266841">
    <property type="component" value="Unassembled WGS sequence"/>
</dbReference>
<dbReference type="OrthoDB" id="284184at2759"/>
<feature type="transmembrane region" description="Helical" evidence="4">
    <location>
        <begin position="61"/>
        <end position="82"/>
    </location>
</feature>
<dbReference type="PANTHER" id="PTHR46197:SF3">
    <property type="entry name" value="AB HYDROLASE-1 DOMAIN-CONTAINING PROTEIN"/>
    <property type="match status" value="1"/>
</dbReference>
<proteinExistence type="predicted"/>
<keyword evidence="2" id="KW-0963">Cytoplasm</keyword>
<evidence type="ECO:0000256" key="2">
    <source>
        <dbReference type="ARBA" id="ARBA00022490"/>
    </source>
</evidence>
<dbReference type="EMBL" id="AGNL01048549">
    <property type="protein sequence ID" value="EJK45392.1"/>
    <property type="molecule type" value="Genomic_DNA"/>
</dbReference>
<evidence type="ECO:0000313" key="5">
    <source>
        <dbReference type="EMBL" id="EJK45392.1"/>
    </source>
</evidence>
<evidence type="ECO:0000256" key="1">
    <source>
        <dbReference type="ARBA" id="ARBA00004496"/>
    </source>
</evidence>
<keyword evidence="6" id="KW-1185">Reference proteome</keyword>
<evidence type="ECO:0008006" key="7">
    <source>
        <dbReference type="Google" id="ProtNLM"/>
    </source>
</evidence>
<comment type="subcellular location">
    <subcellularLocation>
        <location evidence="1">Cytoplasm</location>
    </subcellularLocation>
</comment>
<feature type="region of interest" description="Disordered" evidence="3">
    <location>
        <begin position="114"/>
        <end position="154"/>
    </location>
</feature>
<keyword evidence="4" id="KW-1133">Transmembrane helix</keyword>
<organism evidence="5 6">
    <name type="scientific">Thalassiosira oceanica</name>
    <name type="common">Marine diatom</name>
    <dbReference type="NCBI Taxonomy" id="159749"/>
    <lineage>
        <taxon>Eukaryota</taxon>
        <taxon>Sar</taxon>
        <taxon>Stramenopiles</taxon>
        <taxon>Ochrophyta</taxon>
        <taxon>Bacillariophyta</taxon>
        <taxon>Coscinodiscophyceae</taxon>
        <taxon>Thalassiosirophycidae</taxon>
        <taxon>Thalassiosirales</taxon>
        <taxon>Thalassiosiraceae</taxon>
        <taxon>Thalassiosira</taxon>
    </lineage>
</organism>
<dbReference type="GO" id="GO:0005737">
    <property type="term" value="C:cytoplasm"/>
    <property type="evidence" value="ECO:0007669"/>
    <property type="project" value="UniProtKB-SubCell"/>
</dbReference>
<dbReference type="OMA" id="MKINEGS"/>
<dbReference type="eggNOG" id="ENOG502RVR4">
    <property type="taxonomic scope" value="Eukaryota"/>
</dbReference>
<sequence length="347" mass="37241">MQTTSRLERRLPVASYWRQQNDQDLELDGSLTVSRIAALIIGDSRNIYGMTMVRSSSSRPASCIFACGVSLLLVIALASIFLKQEDKNSEGGVANSSGGSEVISPHTTIQQSIESLGGVRPVETPSGEELDPMKIHEGSVTYGGGKKLPGPSPTKDNIELTELVLLHGAAFTKEDWKKSEILEMLCDLNNDEDQGNLSVTAWDLPVSSDGSDLASAFDAMVSKSFLSGRAVTIISPSASGKAMVSLAQMKSANTSNDLTRISKAWIPVAPGSVLSADESAIRQYKLAGIPILAIHGDQDKMGAKVTQKLQFEVDAKGVELEGKHPVYLDSPEEFVQEVMQFLVEEGL</sequence>
<keyword evidence="4" id="KW-0812">Transmembrane</keyword>
<dbReference type="InterPro" id="IPR029058">
    <property type="entry name" value="AB_hydrolase_fold"/>
</dbReference>
<protein>
    <recommendedName>
        <fullName evidence="7">AB hydrolase-1 domain-containing protein</fullName>
    </recommendedName>
</protein>
<evidence type="ECO:0000256" key="3">
    <source>
        <dbReference type="SAM" id="MobiDB-lite"/>
    </source>
</evidence>
<comment type="caution">
    <text evidence="5">The sequence shown here is derived from an EMBL/GenBank/DDBJ whole genome shotgun (WGS) entry which is preliminary data.</text>
</comment>
<evidence type="ECO:0000256" key="4">
    <source>
        <dbReference type="SAM" id="Phobius"/>
    </source>
</evidence>
<accession>K0RFN0</accession>
<gene>
    <name evidence="5" type="ORF">THAOC_35995</name>
</gene>
<dbReference type="AlphaFoldDB" id="K0RFN0"/>
<keyword evidence="4" id="KW-0472">Membrane</keyword>
<dbReference type="SUPFAM" id="SSF53474">
    <property type="entry name" value="alpha/beta-Hydrolases"/>
    <property type="match status" value="1"/>
</dbReference>